<organism evidence="1 2">
    <name type="scientific">Paragonimus skrjabini miyazakii</name>
    <dbReference type="NCBI Taxonomy" id="59628"/>
    <lineage>
        <taxon>Eukaryota</taxon>
        <taxon>Metazoa</taxon>
        <taxon>Spiralia</taxon>
        <taxon>Lophotrochozoa</taxon>
        <taxon>Platyhelminthes</taxon>
        <taxon>Trematoda</taxon>
        <taxon>Digenea</taxon>
        <taxon>Plagiorchiida</taxon>
        <taxon>Troglotremata</taxon>
        <taxon>Troglotrematidae</taxon>
        <taxon>Paragonimus</taxon>
    </lineage>
</organism>
<proteinExistence type="predicted"/>
<dbReference type="SUPFAM" id="SSF57414">
    <property type="entry name" value="Hairpin loop containing domain-like"/>
    <property type="match status" value="1"/>
</dbReference>
<evidence type="ECO:0008006" key="3">
    <source>
        <dbReference type="Google" id="ProtNLM"/>
    </source>
</evidence>
<evidence type="ECO:0000313" key="2">
    <source>
        <dbReference type="Proteomes" id="UP000822476"/>
    </source>
</evidence>
<dbReference type="AlphaFoldDB" id="A0A8S9YVX2"/>
<evidence type="ECO:0000313" key="1">
    <source>
        <dbReference type="EMBL" id="KAF7257290.1"/>
    </source>
</evidence>
<dbReference type="EMBL" id="JTDE01002492">
    <property type="protein sequence ID" value="KAF7257290.1"/>
    <property type="molecule type" value="Genomic_DNA"/>
</dbReference>
<gene>
    <name evidence="1" type="ORF">EG68_05177</name>
</gene>
<accession>A0A8S9YVX2</accession>
<protein>
    <recommendedName>
        <fullName evidence="3">Apple domain-containing protein</fullName>
    </recommendedName>
</protein>
<comment type="caution">
    <text evidence="1">The sequence shown here is derived from an EMBL/GenBank/DDBJ whole genome shotgun (WGS) entry which is preliminary data.</text>
</comment>
<dbReference type="SUPFAM" id="SSF56436">
    <property type="entry name" value="C-type lectin-like"/>
    <property type="match status" value="1"/>
</dbReference>
<dbReference type="InterPro" id="IPR016187">
    <property type="entry name" value="CTDL_fold"/>
</dbReference>
<keyword evidence="2" id="KW-1185">Reference proteome</keyword>
<name>A0A8S9YVX2_9TREM</name>
<sequence>MCMILVKERVNYCTAHRKCAQLEKLDGRQTFLVGSNAHEIPETILDHNVIWTSFNKLLGTDVGEWSTWHDADTRFGIVIRNWAPDYPLLGEYRLVKSSAEGFINVDQTDEDAMFVCEMRSLRSARLSPLGTMRWIKAPETSNERPFFSTTEHSGCHELFRNKTLSSCGYACAQNSNCRSFYHEPSEGHCILVLFVDTLLPKSMNNDENWSYYVQENFEQPK</sequence>
<dbReference type="Proteomes" id="UP000822476">
    <property type="component" value="Unassembled WGS sequence"/>
</dbReference>
<reference evidence="1" key="1">
    <citation type="submission" date="2019-07" db="EMBL/GenBank/DDBJ databases">
        <title>Annotation for the trematode Paragonimus miyazaki's.</title>
        <authorList>
            <person name="Choi Y.-J."/>
        </authorList>
    </citation>
    <scope>NUCLEOTIDE SEQUENCE</scope>
    <source>
        <strain evidence="1">Japan</strain>
    </source>
</reference>
<dbReference type="OrthoDB" id="6250836at2759"/>